<dbReference type="PANTHER" id="PTHR43434:SF1">
    <property type="entry name" value="PHOSPHOGLYCOLATE PHOSPHATASE"/>
    <property type="match status" value="1"/>
</dbReference>
<dbReference type="InterPro" id="IPR023214">
    <property type="entry name" value="HAD_sf"/>
</dbReference>
<dbReference type="PRINTS" id="PR00413">
    <property type="entry name" value="HADHALOGNASE"/>
</dbReference>
<proteinExistence type="predicted"/>
<gene>
    <name evidence="1" type="ORF">LCGC14_1694870</name>
</gene>
<dbReference type="Pfam" id="PF13419">
    <property type="entry name" value="HAD_2"/>
    <property type="match status" value="1"/>
</dbReference>
<evidence type="ECO:0000313" key="1">
    <source>
        <dbReference type="EMBL" id="KKM15561.1"/>
    </source>
</evidence>
<dbReference type="InterPro" id="IPR041492">
    <property type="entry name" value="HAD_2"/>
</dbReference>
<comment type="caution">
    <text evidence="1">The sequence shown here is derived from an EMBL/GenBank/DDBJ whole genome shotgun (WGS) entry which is preliminary data.</text>
</comment>
<accession>A0A0F9HJR7</accession>
<dbReference type="InterPro" id="IPR050155">
    <property type="entry name" value="HAD-like_hydrolase_sf"/>
</dbReference>
<reference evidence="1" key="1">
    <citation type="journal article" date="2015" name="Nature">
        <title>Complex archaea that bridge the gap between prokaryotes and eukaryotes.</title>
        <authorList>
            <person name="Spang A."/>
            <person name="Saw J.H."/>
            <person name="Jorgensen S.L."/>
            <person name="Zaremba-Niedzwiedzka K."/>
            <person name="Martijn J."/>
            <person name="Lind A.E."/>
            <person name="van Eijk R."/>
            <person name="Schleper C."/>
            <person name="Guy L."/>
            <person name="Ettema T.J."/>
        </authorList>
    </citation>
    <scope>NUCLEOTIDE SEQUENCE</scope>
</reference>
<dbReference type="NCBIfam" id="TIGR01549">
    <property type="entry name" value="HAD-SF-IA-v1"/>
    <property type="match status" value="1"/>
</dbReference>
<organism evidence="1">
    <name type="scientific">marine sediment metagenome</name>
    <dbReference type="NCBI Taxonomy" id="412755"/>
    <lineage>
        <taxon>unclassified sequences</taxon>
        <taxon>metagenomes</taxon>
        <taxon>ecological metagenomes</taxon>
    </lineage>
</organism>
<dbReference type="AlphaFoldDB" id="A0A0F9HJR7"/>
<name>A0A0F9HJR7_9ZZZZ</name>
<dbReference type="EMBL" id="LAZR01014879">
    <property type="protein sequence ID" value="KKM15561.1"/>
    <property type="molecule type" value="Genomic_DNA"/>
</dbReference>
<dbReference type="SFLD" id="SFLDS00003">
    <property type="entry name" value="Haloacid_Dehalogenase"/>
    <property type="match status" value="1"/>
</dbReference>
<protein>
    <recommendedName>
        <fullName evidence="2">HAD family hydrolase</fullName>
    </recommendedName>
</protein>
<dbReference type="Gene3D" id="3.40.50.1000">
    <property type="entry name" value="HAD superfamily/HAD-like"/>
    <property type="match status" value="1"/>
</dbReference>
<dbReference type="GO" id="GO:0006281">
    <property type="term" value="P:DNA repair"/>
    <property type="evidence" value="ECO:0007669"/>
    <property type="project" value="TreeGrafter"/>
</dbReference>
<dbReference type="InterPro" id="IPR023198">
    <property type="entry name" value="PGP-like_dom2"/>
</dbReference>
<dbReference type="GO" id="GO:0008967">
    <property type="term" value="F:phosphoglycolate phosphatase activity"/>
    <property type="evidence" value="ECO:0007669"/>
    <property type="project" value="TreeGrafter"/>
</dbReference>
<dbReference type="PANTHER" id="PTHR43434">
    <property type="entry name" value="PHOSPHOGLYCOLATE PHOSPHATASE"/>
    <property type="match status" value="1"/>
</dbReference>
<dbReference type="InterPro" id="IPR036412">
    <property type="entry name" value="HAD-like_sf"/>
</dbReference>
<dbReference type="SUPFAM" id="SSF56784">
    <property type="entry name" value="HAD-like"/>
    <property type="match status" value="1"/>
</dbReference>
<dbReference type="InterPro" id="IPR006439">
    <property type="entry name" value="HAD-SF_hydro_IA"/>
</dbReference>
<dbReference type="GO" id="GO:0005829">
    <property type="term" value="C:cytosol"/>
    <property type="evidence" value="ECO:0007669"/>
    <property type="project" value="TreeGrafter"/>
</dbReference>
<sequence>MQNEIKNIRGIIFDFDFTLADSSRGVVKCVNYALKELNFTEFSEEEIKKTIGYSLEQTLTKLVGNHHLNKVKEFKSYFIEKANEVMSDLTDLFKETPKVIAMLKLHKFKLGIVSTKYRYRIETILGRENVLNLFDVIIGSEDVHELKPNPFGLTSAIEKLNLLPSDIIYVGDTTIDAETANRAGVSFIAVLSGVTPKDTFEGLQVKTFLDDISALPSLLGIK</sequence>
<evidence type="ECO:0008006" key="2">
    <source>
        <dbReference type="Google" id="ProtNLM"/>
    </source>
</evidence>
<dbReference type="SFLD" id="SFLDG01129">
    <property type="entry name" value="C1.5:_HAD__Beta-PGM__Phosphata"/>
    <property type="match status" value="1"/>
</dbReference>
<dbReference type="Gene3D" id="1.10.150.240">
    <property type="entry name" value="Putative phosphatase, domain 2"/>
    <property type="match status" value="1"/>
</dbReference>